<dbReference type="Pfam" id="PF00732">
    <property type="entry name" value="GMC_oxred_N"/>
    <property type="match status" value="1"/>
</dbReference>
<dbReference type="PIRSF" id="PIRSF000137">
    <property type="entry name" value="Alcohol_oxidase"/>
    <property type="match status" value="1"/>
</dbReference>
<reference evidence="6" key="1">
    <citation type="submission" date="2023-08" db="EMBL/GenBank/DDBJ databases">
        <title>Black Yeasts Isolated from many extreme environments.</title>
        <authorList>
            <person name="Coleine C."/>
            <person name="Stajich J.E."/>
            <person name="Selbmann L."/>
        </authorList>
    </citation>
    <scope>NUCLEOTIDE SEQUENCE</scope>
    <source>
        <strain evidence="6">CCFEE 5810</strain>
    </source>
</reference>
<evidence type="ECO:0000256" key="2">
    <source>
        <dbReference type="ARBA" id="ARBA00023180"/>
    </source>
</evidence>
<evidence type="ECO:0000259" key="5">
    <source>
        <dbReference type="PROSITE" id="PS00624"/>
    </source>
</evidence>
<evidence type="ECO:0000313" key="7">
    <source>
        <dbReference type="Proteomes" id="UP001310594"/>
    </source>
</evidence>
<dbReference type="Pfam" id="PF05199">
    <property type="entry name" value="GMC_oxred_C"/>
    <property type="match status" value="1"/>
</dbReference>
<accession>A0AAN7VM55</accession>
<comment type="similarity">
    <text evidence="1">Belongs to the GMC oxidoreductase family.</text>
</comment>
<dbReference type="InterPro" id="IPR007867">
    <property type="entry name" value="GMC_OxRtase_C"/>
</dbReference>
<keyword evidence="4" id="KW-0732">Signal</keyword>
<keyword evidence="3" id="KW-0285">Flavoprotein</keyword>
<feature type="chain" id="PRO_5042883334" description="Glucose-methanol-choline oxidoreductase N-terminal domain-containing protein" evidence="4">
    <location>
        <begin position="23"/>
        <end position="626"/>
    </location>
</feature>
<evidence type="ECO:0000256" key="4">
    <source>
        <dbReference type="SAM" id="SignalP"/>
    </source>
</evidence>
<organism evidence="6 7">
    <name type="scientific">Elasticomyces elasticus</name>
    <dbReference type="NCBI Taxonomy" id="574655"/>
    <lineage>
        <taxon>Eukaryota</taxon>
        <taxon>Fungi</taxon>
        <taxon>Dikarya</taxon>
        <taxon>Ascomycota</taxon>
        <taxon>Pezizomycotina</taxon>
        <taxon>Dothideomycetes</taxon>
        <taxon>Dothideomycetidae</taxon>
        <taxon>Mycosphaerellales</taxon>
        <taxon>Teratosphaeriaceae</taxon>
        <taxon>Elasticomyces</taxon>
    </lineage>
</organism>
<evidence type="ECO:0000256" key="1">
    <source>
        <dbReference type="ARBA" id="ARBA00010790"/>
    </source>
</evidence>
<evidence type="ECO:0000256" key="3">
    <source>
        <dbReference type="PIRSR" id="PIRSR000137-2"/>
    </source>
</evidence>
<dbReference type="AlphaFoldDB" id="A0AAN7VM55"/>
<gene>
    <name evidence="6" type="ORF">LTR97_010391</name>
</gene>
<comment type="caution">
    <text evidence="6">The sequence shown here is derived from an EMBL/GenBank/DDBJ whole genome shotgun (WGS) entry which is preliminary data.</text>
</comment>
<protein>
    <recommendedName>
        <fullName evidence="5">Glucose-methanol-choline oxidoreductase N-terminal domain-containing protein</fullName>
    </recommendedName>
</protein>
<dbReference type="InterPro" id="IPR012132">
    <property type="entry name" value="GMC_OxRdtase"/>
</dbReference>
<proteinExistence type="inferred from homology"/>
<feature type="domain" description="Glucose-methanol-choline oxidoreductase N-terminal" evidence="5">
    <location>
        <begin position="319"/>
        <end position="333"/>
    </location>
</feature>
<dbReference type="GO" id="GO:0050660">
    <property type="term" value="F:flavin adenine dinucleotide binding"/>
    <property type="evidence" value="ECO:0007669"/>
    <property type="project" value="InterPro"/>
</dbReference>
<dbReference type="PANTHER" id="PTHR11552">
    <property type="entry name" value="GLUCOSE-METHANOL-CHOLINE GMC OXIDOREDUCTASE"/>
    <property type="match status" value="1"/>
</dbReference>
<dbReference type="GO" id="GO:0044550">
    <property type="term" value="P:secondary metabolite biosynthetic process"/>
    <property type="evidence" value="ECO:0007669"/>
    <property type="project" value="TreeGrafter"/>
</dbReference>
<dbReference type="EMBL" id="JAVRQU010000018">
    <property type="protein sequence ID" value="KAK5692915.1"/>
    <property type="molecule type" value="Genomic_DNA"/>
</dbReference>
<feature type="signal peptide" evidence="4">
    <location>
        <begin position="1"/>
        <end position="22"/>
    </location>
</feature>
<sequence>MNHITRITCVAIAIAIANVASAQLVHNQLPVGSSFAVNGENATYDYVIVGGGTAGLAIATRLAQEGRYSVAVLEAGGFYEIDNGNRSVVPGYDFYSNGATLDGANPQIDWMLLTTPQAGGNNKSVHYARGKCLGGSSARNYMVYQRPTRGSMSMWADAVEDESWYWDNVLPYYERSATFTPPNSDHRAANATPMYDASVFGNGPLAVSFARFAASIASWVNIGWTQIGNPVLEQGFNSGELIGHGYVTVTIDEETQERSSSQTAYLDVGLKTTQLYVYTHALAKRILFSANKTATGVLVESEGNPFEISARKEVVLSAGAFQSPQLLMVSGVGPAETLEKLGISVIKDAPGVGQNMQDNPFFALTFAADLETGSTYQNNPARFVQAIDDYNEHRTGFLTSSGSDLISFQKLTDRVELNISTQAKQDLAAHADDWPEVMFWSLAAWIGPGYGSLPPDGKNYVGLVGSLTAPLSRGWVTIHSSDTADLPIINPNWMTHPTDQELAVASFRRMRALLKSDAMQSIVLGGEAYPGENVTSYEDLLAVANTQAFTFAHASATCKMGVKSDKMAVVDSKARVFGVNGLRVVDASAFPFLPPGQPQSTVYMLAEKIADDIRKGWVAAGSHDEL</sequence>
<keyword evidence="2" id="KW-0325">Glycoprotein</keyword>
<dbReference type="GO" id="GO:0016614">
    <property type="term" value="F:oxidoreductase activity, acting on CH-OH group of donors"/>
    <property type="evidence" value="ECO:0007669"/>
    <property type="project" value="InterPro"/>
</dbReference>
<dbReference type="InterPro" id="IPR000172">
    <property type="entry name" value="GMC_OxRdtase_N"/>
</dbReference>
<dbReference type="PROSITE" id="PS00624">
    <property type="entry name" value="GMC_OXRED_2"/>
    <property type="match status" value="1"/>
</dbReference>
<dbReference type="Gene3D" id="3.30.560.10">
    <property type="entry name" value="Glucose Oxidase, domain 3"/>
    <property type="match status" value="1"/>
</dbReference>
<dbReference type="InterPro" id="IPR036188">
    <property type="entry name" value="FAD/NAD-bd_sf"/>
</dbReference>
<dbReference type="SUPFAM" id="SSF51905">
    <property type="entry name" value="FAD/NAD(P)-binding domain"/>
    <property type="match status" value="1"/>
</dbReference>
<dbReference type="PANTHER" id="PTHR11552:SF138">
    <property type="entry name" value="DEHYDROGENASE PKFF-RELATED"/>
    <property type="match status" value="1"/>
</dbReference>
<dbReference type="Proteomes" id="UP001310594">
    <property type="component" value="Unassembled WGS sequence"/>
</dbReference>
<dbReference type="SUPFAM" id="SSF54373">
    <property type="entry name" value="FAD-linked reductases, C-terminal domain"/>
    <property type="match status" value="1"/>
</dbReference>
<feature type="binding site" evidence="3">
    <location>
        <begin position="140"/>
        <end position="143"/>
    </location>
    <ligand>
        <name>FAD</name>
        <dbReference type="ChEBI" id="CHEBI:57692"/>
    </ligand>
</feature>
<comment type="cofactor">
    <cofactor evidence="3">
        <name>FAD</name>
        <dbReference type="ChEBI" id="CHEBI:57692"/>
    </cofactor>
</comment>
<feature type="binding site" evidence="3">
    <location>
        <begin position="598"/>
        <end position="599"/>
    </location>
    <ligand>
        <name>FAD</name>
        <dbReference type="ChEBI" id="CHEBI:57692"/>
    </ligand>
</feature>
<evidence type="ECO:0000313" key="6">
    <source>
        <dbReference type="EMBL" id="KAK5692915.1"/>
    </source>
</evidence>
<keyword evidence="3" id="KW-0274">FAD</keyword>
<dbReference type="PRINTS" id="PR00411">
    <property type="entry name" value="PNDRDTASEI"/>
</dbReference>
<dbReference type="Gene3D" id="3.50.50.60">
    <property type="entry name" value="FAD/NAD(P)-binding domain"/>
    <property type="match status" value="1"/>
</dbReference>
<name>A0AAN7VM55_9PEZI</name>